<dbReference type="AlphaFoldDB" id="A0A6A0B137"/>
<sequence>MRPHRPVFAARRAAAAARRPVLRAAALAAALAPRATACGSGENGAAGGPSAPAAACGTADGKIIIPYDLKDRLREHGIDPDKWRDGKGKDWDRERDTWLREGGARRAPSL</sequence>
<evidence type="ECO:0000313" key="4">
    <source>
        <dbReference type="Proteomes" id="UP000484988"/>
    </source>
</evidence>
<feature type="region of interest" description="Disordered" evidence="1">
    <location>
        <begin position="77"/>
        <end position="110"/>
    </location>
</feature>
<dbReference type="EMBL" id="BLLG01000017">
    <property type="protein sequence ID" value="GFH38423.1"/>
    <property type="molecule type" value="Genomic_DNA"/>
</dbReference>
<proteinExistence type="predicted"/>
<protein>
    <recommendedName>
        <fullName evidence="5">Lipoprotein</fullName>
    </recommendedName>
</protein>
<name>A0A6A0B137_9ACTN</name>
<gene>
    <name evidence="3" type="ORF">SCWH03_46650</name>
</gene>
<organism evidence="3 4">
    <name type="scientific">Streptomyces pacificus</name>
    <dbReference type="NCBI Taxonomy" id="2705029"/>
    <lineage>
        <taxon>Bacteria</taxon>
        <taxon>Bacillati</taxon>
        <taxon>Actinomycetota</taxon>
        <taxon>Actinomycetes</taxon>
        <taxon>Kitasatosporales</taxon>
        <taxon>Streptomycetaceae</taxon>
        <taxon>Streptomyces</taxon>
    </lineage>
</organism>
<comment type="caution">
    <text evidence="3">The sequence shown here is derived from an EMBL/GenBank/DDBJ whole genome shotgun (WGS) entry which is preliminary data.</text>
</comment>
<feature type="compositionally biased region" description="Basic and acidic residues" evidence="1">
    <location>
        <begin position="77"/>
        <end position="104"/>
    </location>
</feature>
<feature type="signal peptide" evidence="2">
    <location>
        <begin position="1"/>
        <end position="37"/>
    </location>
</feature>
<feature type="chain" id="PRO_5025582533" description="Lipoprotein" evidence="2">
    <location>
        <begin position="38"/>
        <end position="110"/>
    </location>
</feature>
<evidence type="ECO:0000256" key="2">
    <source>
        <dbReference type="SAM" id="SignalP"/>
    </source>
</evidence>
<reference evidence="3 4" key="1">
    <citation type="submission" date="2020-02" db="EMBL/GenBank/DDBJ databases">
        <title>Whole Genome Shotgun Sequence of Streptomyces sp. strain CWH03.</title>
        <authorList>
            <person name="Dohra H."/>
            <person name="Kodani S."/>
            <person name="Yamamura H."/>
        </authorList>
    </citation>
    <scope>NUCLEOTIDE SEQUENCE [LARGE SCALE GENOMIC DNA]</scope>
    <source>
        <strain evidence="3 4">CWH03</strain>
    </source>
</reference>
<evidence type="ECO:0008006" key="5">
    <source>
        <dbReference type="Google" id="ProtNLM"/>
    </source>
</evidence>
<evidence type="ECO:0000313" key="3">
    <source>
        <dbReference type="EMBL" id="GFH38423.1"/>
    </source>
</evidence>
<accession>A0A6A0B137</accession>
<dbReference type="Proteomes" id="UP000484988">
    <property type="component" value="Unassembled WGS sequence"/>
</dbReference>
<keyword evidence="4" id="KW-1185">Reference proteome</keyword>
<evidence type="ECO:0000256" key="1">
    <source>
        <dbReference type="SAM" id="MobiDB-lite"/>
    </source>
</evidence>
<keyword evidence="2" id="KW-0732">Signal</keyword>